<organism evidence="1 2">
    <name type="scientific">Acidihalobacter ferrooxydans</name>
    <dbReference type="NCBI Taxonomy" id="1765967"/>
    <lineage>
        <taxon>Bacteria</taxon>
        <taxon>Pseudomonadati</taxon>
        <taxon>Pseudomonadota</taxon>
        <taxon>Gammaproteobacteria</taxon>
        <taxon>Chromatiales</taxon>
        <taxon>Ectothiorhodospiraceae</taxon>
        <taxon>Acidihalobacter</taxon>
    </lineage>
</organism>
<dbReference type="SUPFAM" id="SSF109604">
    <property type="entry name" value="HD-domain/PDEase-like"/>
    <property type="match status" value="1"/>
</dbReference>
<gene>
    <name evidence="1" type="ORF">BW247_04890</name>
</gene>
<dbReference type="RefSeq" id="WP_076836152.1">
    <property type="nucleotide sequence ID" value="NZ_CP019434.1"/>
</dbReference>
<dbReference type="OrthoDB" id="1099791at2"/>
<keyword evidence="2" id="KW-1185">Reference proteome</keyword>
<dbReference type="STRING" id="1765967.BW247_04890"/>
<name>A0A1P8UF84_9GAMM</name>
<dbReference type="AlphaFoldDB" id="A0A1P8UF84"/>
<dbReference type="Proteomes" id="UP000243807">
    <property type="component" value="Chromosome"/>
</dbReference>
<sequence length="207" mass="22489">MDTRQVSRTAVETGEAGAFLDLLDPRPDGIEVLDIATALGRIPRFGGRGVRETCVATHLLLTAEIARYLGEGPQVQLHALLHDAHEAYLGDLPTPLIRAMQSLSGVNAVGMIAERLDAAIYQRLGVSRPLQHEQERVAYADHLALRAEARCVLPSRGDWAGNPDDTDVMRFARHWNRLPQGDVAGLCWLKGVLQLTGATAEKSLVSA</sequence>
<protein>
    <recommendedName>
        <fullName evidence="3">Phosphohydrolase</fullName>
    </recommendedName>
</protein>
<reference evidence="1 2" key="1">
    <citation type="submission" date="2017-01" db="EMBL/GenBank/DDBJ databases">
        <title>Draft sequence of Acidihalobacter ferrooxidans strain DSM 14175 (strain V8).</title>
        <authorList>
            <person name="Khaleque H.N."/>
            <person name="Ramsay J.P."/>
            <person name="Murphy R.J.T."/>
            <person name="Kaksonen A.H."/>
            <person name="Boxall N.J."/>
            <person name="Watkin E.L.J."/>
        </authorList>
    </citation>
    <scope>NUCLEOTIDE SEQUENCE [LARGE SCALE GENOMIC DNA]</scope>
    <source>
        <strain evidence="1 2">V8</strain>
    </source>
</reference>
<dbReference type="Gene3D" id="1.10.3210.10">
    <property type="entry name" value="Hypothetical protein af1432"/>
    <property type="match status" value="1"/>
</dbReference>
<evidence type="ECO:0000313" key="1">
    <source>
        <dbReference type="EMBL" id="APZ42507.1"/>
    </source>
</evidence>
<accession>A0A1P8UF84</accession>
<dbReference type="EMBL" id="CP019434">
    <property type="protein sequence ID" value="APZ42507.1"/>
    <property type="molecule type" value="Genomic_DNA"/>
</dbReference>
<evidence type="ECO:0008006" key="3">
    <source>
        <dbReference type="Google" id="ProtNLM"/>
    </source>
</evidence>
<dbReference type="KEGG" id="afy:BW247_04890"/>
<proteinExistence type="predicted"/>
<evidence type="ECO:0000313" key="2">
    <source>
        <dbReference type="Proteomes" id="UP000243807"/>
    </source>
</evidence>